<reference evidence="8" key="1">
    <citation type="journal article" date="2019" name="Int. J. Syst. Evol. Microbiol.">
        <title>The Global Catalogue of Microorganisms (GCM) 10K type strain sequencing project: providing services to taxonomists for standard genome sequencing and annotation.</title>
        <authorList>
            <consortium name="The Broad Institute Genomics Platform"/>
            <consortium name="The Broad Institute Genome Sequencing Center for Infectious Disease"/>
            <person name="Wu L."/>
            <person name="Ma J."/>
        </authorList>
    </citation>
    <scope>NUCLEOTIDE SEQUENCE [LARGE SCALE GENOMIC DNA]</scope>
    <source>
        <strain evidence="8">JCM 12662</strain>
    </source>
</reference>
<dbReference type="Proteomes" id="UP001501166">
    <property type="component" value="Unassembled WGS sequence"/>
</dbReference>
<dbReference type="SMART" id="SM00387">
    <property type="entry name" value="HATPase_c"/>
    <property type="match status" value="1"/>
</dbReference>
<evidence type="ECO:0000259" key="6">
    <source>
        <dbReference type="PROSITE" id="PS50885"/>
    </source>
</evidence>
<dbReference type="SUPFAM" id="SSF55874">
    <property type="entry name" value="ATPase domain of HSP90 chaperone/DNA topoisomerase II/histidine kinase"/>
    <property type="match status" value="1"/>
</dbReference>
<evidence type="ECO:0000313" key="8">
    <source>
        <dbReference type="Proteomes" id="UP001501166"/>
    </source>
</evidence>
<organism evidence="7 8">
    <name type="scientific">Alkalibacterium iburiense</name>
    <dbReference type="NCBI Taxonomy" id="290589"/>
    <lineage>
        <taxon>Bacteria</taxon>
        <taxon>Bacillati</taxon>
        <taxon>Bacillota</taxon>
        <taxon>Bacilli</taxon>
        <taxon>Lactobacillales</taxon>
        <taxon>Carnobacteriaceae</taxon>
        <taxon>Alkalibacterium</taxon>
    </lineage>
</organism>
<comment type="subcellular location">
    <subcellularLocation>
        <location evidence="1">Membrane</location>
    </subcellularLocation>
</comment>
<keyword evidence="2" id="KW-0597">Phosphoprotein</keyword>
<keyword evidence="5" id="KW-0472">Membrane</keyword>
<dbReference type="PANTHER" id="PTHR34220:SF7">
    <property type="entry name" value="SENSOR HISTIDINE KINASE YPDA"/>
    <property type="match status" value="1"/>
</dbReference>
<dbReference type="InterPro" id="IPR036890">
    <property type="entry name" value="HATPase_C_sf"/>
</dbReference>
<name>A0ABP3GTD0_9LACT</name>
<dbReference type="Pfam" id="PF02518">
    <property type="entry name" value="HATPase_c"/>
    <property type="match status" value="1"/>
</dbReference>
<dbReference type="Pfam" id="PF06580">
    <property type="entry name" value="His_kinase"/>
    <property type="match status" value="1"/>
</dbReference>
<keyword evidence="4" id="KW-0418">Kinase</keyword>
<protein>
    <recommendedName>
        <fullName evidence="6">HAMP domain-containing protein</fullName>
    </recommendedName>
</protein>
<dbReference type="InterPro" id="IPR010559">
    <property type="entry name" value="Sig_transdc_His_kin_internal"/>
</dbReference>
<keyword evidence="8" id="KW-1185">Reference proteome</keyword>
<evidence type="ECO:0000256" key="1">
    <source>
        <dbReference type="ARBA" id="ARBA00004370"/>
    </source>
</evidence>
<accession>A0ABP3GTD0</accession>
<dbReference type="EMBL" id="BAAACW010000021">
    <property type="protein sequence ID" value="GAA0353672.1"/>
    <property type="molecule type" value="Genomic_DNA"/>
</dbReference>
<keyword evidence="3" id="KW-0808">Transferase</keyword>
<feature type="transmembrane region" description="Helical" evidence="5">
    <location>
        <begin position="299"/>
        <end position="319"/>
    </location>
</feature>
<evidence type="ECO:0000256" key="4">
    <source>
        <dbReference type="ARBA" id="ARBA00022777"/>
    </source>
</evidence>
<dbReference type="InterPro" id="IPR003660">
    <property type="entry name" value="HAMP_dom"/>
</dbReference>
<dbReference type="Gene3D" id="3.30.565.10">
    <property type="entry name" value="Histidine kinase-like ATPase, C-terminal domain"/>
    <property type="match status" value="1"/>
</dbReference>
<comment type="caution">
    <text evidence="7">The sequence shown here is derived from an EMBL/GenBank/DDBJ whole genome shotgun (WGS) entry which is preliminary data.</text>
</comment>
<dbReference type="InterPro" id="IPR003594">
    <property type="entry name" value="HATPase_dom"/>
</dbReference>
<feature type="domain" description="HAMP" evidence="6">
    <location>
        <begin position="320"/>
        <end position="372"/>
    </location>
</feature>
<dbReference type="PROSITE" id="PS50885">
    <property type="entry name" value="HAMP"/>
    <property type="match status" value="1"/>
</dbReference>
<dbReference type="InterPro" id="IPR050640">
    <property type="entry name" value="Bact_2-comp_sensor_kinase"/>
</dbReference>
<dbReference type="RefSeq" id="WP_343753364.1">
    <property type="nucleotide sequence ID" value="NZ_BAAACW010000021.1"/>
</dbReference>
<evidence type="ECO:0000256" key="3">
    <source>
        <dbReference type="ARBA" id="ARBA00022679"/>
    </source>
</evidence>
<dbReference type="Gene3D" id="6.10.340.10">
    <property type="match status" value="1"/>
</dbReference>
<gene>
    <name evidence="7" type="ORF">GCM10008932_03390</name>
</gene>
<feature type="transmembrane region" description="Helical" evidence="5">
    <location>
        <begin position="21"/>
        <end position="38"/>
    </location>
</feature>
<dbReference type="PANTHER" id="PTHR34220">
    <property type="entry name" value="SENSOR HISTIDINE KINASE YPDA"/>
    <property type="match status" value="1"/>
</dbReference>
<sequence>MKKLFSKRPYISIKQKLLGSYLIILIIPILFVGAYLTLSIRDNLISTKLEEIESNNERIRSDYVSILSAVTLVSDWIYQDEDLFSLVTTEYENPFEVYEAYAGYQMIQDYLRYYDEIEYVRFFVDNPTLTSTTGIYYASGTIVNQPWYQESIAKRGRISWVWLQDHITEEYRLNLVRAVYNNYEAVGVLAIAVNEEVIDNILADSSSSVFITLDSQTPLYSYPSTPTIYEDYRLYQPVLDTVRTEQGNYEIIDTDMYDTGFTLNIKDVHIPKTLNSTMQVIGIVPTDSILEDVNQDLRFAYIIIVSAVLISIVLLIIFIRTFNKRIMTLKDTMSMVAAGNFDIAPSIKGNDELSDVYQHLVETTHSLEKLMEENYNHIVKEKNWQLQLKDSQFKMLASQINPHFLYNTLEMIRMKALKNKDKEVADIITLLSRLMRKSLEGKQEDSSLSEELQFIDMYLQIQKLRFGDQIDYEINNQTDTDYKIIPLIIQPIVENSFIHGIEPKLGKGLISITVKERKGDLAITVKDNGIGMEKEQLDTIRKLLGSTEESSHLGINNVHQRIRFFYGEEYGLEIESLEGEGTLVHIRIPKIQKQREGER</sequence>
<evidence type="ECO:0000313" key="7">
    <source>
        <dbReference type="EMBL" id="GAA0353672.1"/>
    </source>
</evidence>
<keyword evidence="5" id="KW-1133">Transmembrane helix</keyword>
<evidence type="ECO:0000256" key="5">
    <source>
        <dbReference type="SAM" id="Phobius"/>
    </source>
</evidence>
<keyword evidence="5" id="KW-0812">Transmembrane</keyword>
<evidence type="ECO:0000256" key="2">
    <source>
        <dbReference type="ARBA" id="ARBA00022553"/>
    </source>
</evidence>
<dbReference type="SMART" id="SM00304">
    <property type="entry name" value="HAMP"/>
    <property type="match status" value="1"/>
</dbReference>
<proteinExistence type="predicted"/>